<feature type="chain" id="PRO_5016338991" evidence="1">
    <location>
        <begin position="24"/>
        <end position="167"/>
    </location>
</feature>
<dbReference type="RefSeq" id="WP_112352998.1">
    <property type="nucleotide sequence ID" value="NZ_LS483452.1"/>
</dbReference>
<dbReference type="OrthoDB" id="9935197at2"/>
<protein>
    <submittedName>
        <fullName evidence="2">Uncharacterized protein</fullName>
    </submittedName>
</protein>
<proteinExistence type="predicted"/>
<evidence type="ECO:0000313" key="3">
    <source>
        <dbReference type="Proteomes" id="UP000250123"/>
    </source>
</evidence>
<accession>A0A330M4S7</accession>
<gene>
    <name evidence="2" type="ORF">SHEWBE_2992</name>
</gene>
<evidence type="ECO:0000313" key="2">
    <source>
        <dbReference type="EMBL" id="SQH76955.1"/>
    </source>
</evidence>
<feature type="signal peptide" evidence="1">
    <location>
        <begin position="1"/>
        <end position="23"/>
    </location>
</feature>
<dbReference type="EMBL" id="LS483452">
    <property type="protein sequence ID" value="SQH76955.1"/>
    <property type="molecule type" value="Genomic_DNA"/>
</dbReference>
<evidence type="ECO:0000256" key="1">
    <source>
        <dbReference type="SAM" id="SignalP"/>
    </source>
</evidence>
<dbReference type="AlphaFoldDB" id="A0A330M4S7"/>
<dbReference type="KEGG" id="sbk:SHEWBE_2992"/>
<sequence>MKYLTVLILSTLLCVTNINEALASDFEETYLRLTIAPICSASGQISVSFSNVSGQRLFVEPYFADVSLFDAASQGMYITDLTTDTRVQLRRKTEYTALDYWTVLQPGESITHNIDFRDYANLDTSKGYKSGISAMISVILDNGTEESIRLSSSLLNKYEAIQPACFK</sequence>
<dbReference type="Proteomes" id="UP000250123">
    <property type="component" value="Chromosome SHEWBE"/>
</dbReference>
<name>A0A330M4S7_9GAMM</name>
<keyword evidence="1" id="KW-0732">Signal</keyword>
<organism evidence="2 3">
    <name type="scientific">Shewanella benthica</name>
    <dbReference type="NCBI Taxonomy" id="43661"/>
    <lineage>
        <taxon>Bacteria</taxon>
        <taxon>Pseudomonadati</taxon>
        <taxon>Pseudomonadota</taxon>
        <taxon>Gammaproteobacteria</taxon>
        <taxon>Alteromonadales</taxon>
        <taxon>Shewanellaceae</taxon>
        <taxon>Shewanella</taxon>
    </lineage>
</organism>
<reference evidence="3" key="1">
    <citation type="submission" date="2018-06" db="EMBL/GenBank/DDBJ databases">
        <authorList>
            <person name="Cea G.-C."/>
            <person name="William W."/>
        </authorList>
    </citation>
    <scope>NUCLEOTIDE SEQUENCE [LARGE SCALE GENOMIC DNA]</scope>
    <source>
        <strain evidence="3">DB21MT-2</strain>
    </source>
</reference>